<evidence type="ECO:0000256" key="3">
    <source>
        <dbReference type="ARBA" id="ARBA00023015"/>
    </source>
</evidence>
<evidence type="ECO:0000256" key="2">
    <source>
        <dbReference type="ARBA" id="ARBA00022840"/>
    </source>
</evidence>
<dbReference type="InterPro" id="IPR025662">
    <property type="entry name" value="Sigma_54_int_dom_ATP-bd_1"/>
</dbReference>
<evidence type="ECO:0000256" key="1">
    <source>
        <dbReference type="ARBA" id="ARBA00022741"/>
    </source>
</evidence>
<dbReference type="Gene3D" id="1.10.8.60">
    <property type="match status" value="1"/>
</dbReference>
<dbReference type="InterPro" id="IPR058031">
    <property type="entry name" value="AAA_lid_NorR"/>
</dbReference>
<dbReference type="InterPro" id="IPR035965">
    <property type="entry name" value="PAS-like_dom_sf"/>
</dbReference>
<dbReference type="PROSITE" id="PS50045">
    <property type="entry name" value="SIGMA54_INTERACT_4"/>
    <property type="match status" value="1"/>
</dbReference>
<dbReference type="GO" id="GO:0043565">
    <property type="term" value="F:sequence-specific DNA binding"/>
    <property type="evidence" value="ECO:0007669"/>
    <property type="project" value="InterPro"/>
</dbReference>
<dbReference type="GO" id="GO:0005524">
    <property type="term" value="F:ATP binding"/>
    <property type="evidence" value="ECO:0007669"/>
    <property type="project" value="UniProtKB-KW"/>
</dbReference>
<evidence type="ECO:0000313" key="7">
    <source>
        <dbReference type="Proteomes" id="UP000218387"/>
    </source>
</evidence>
<gene>
    <name evidence="6" type="ORF">CPZ25_017935</name>
</gene>
<dbReference type="SUPFAM" id="SSF55785">
    <property type="entry name" value="PYP-like sensor domain (PAS domain)"/>
    <property type="match status" value="1"/>
</dbReference>
<dbReference type="Gene3D" id="1.10.10.60">
    <property type="entry name" value="Homeodomain-like"/>
    <property type="match status" value="1"/>
</dbReference>
<evidence type="ECO:0000256" key="4">
    <source>
        <dbReference type="ARBA" id="ARBA00023163"/>
    </source>
</evidence>
<dbReference type="InterPro" id="IPR003593">
    <property type="entry name" value="AAA+_ATPase"/>
</dbReference>
<sequence>MKDAINISLDELSQIEDYCLSAVNRCGEFVCYSKGCELIEGYDHGEVLGKKPNDLYHKAKTRKEEKSKSLIMETLRTGKSLKNVINVYETNHHQKITSVCSTYPLFDQEQKLRLVLCVYREISDYLNMVSVINKQKIELKSSEDFEYHNGTKYVFESIVGESPKIKKCIEQAKIASKTLEPILIYGETGTGKELFAQSIHNASVYYKKNFVAVNCAAIPENLLESTLFGTRKGSFTGALDTKGLLYEAEGSTLFLDELNSMDIRMQSKLLRVLETGKYRRVGETEERSCSVRIISAVNREPQKLIQEGKLRADLYYRLAVFDINLPALRERVQDIKILTAFFLETLGPVLGKKVTSISPEVGKKFSEYSWPGNVRELRHVLHQSICMMKNNDLVLDEEHLPEYIQSFESSYHFSEKMVIHENMDLKNTLDQYEKDLIEAALEKNNFNITRTAETLNITRQSLHHKINKYELKAL</sequence>
<dbReference type="RefSeq" id="WP_074616544.1">
    <property type="nucleotide sequence ID" value="NZ_CABJDW020000002.1"/>
</dbReference>
<dbReference type="InterPro" id="IPR009057">
    <property type="entry name" value="Homeodomain-like_sf"/>
</dbReference>
<keyword evidence="4" id="KW-0804">Transcription</keyword>
<dbReference type="Proteomes" id="UP000218387">
    <property type="component" value="Chromosome"/>
</dbReference>
<dbReference type="Pfam" id="PF02954">
    <property type="entry name" value="HTH_8"/>
    <property type="match status" value="1"/>
</dbReference>
<dbReference type="EMBL" id="CP029487">
    <property type="protein sequence ID" value="QCT73112.1"/>
    <property type="molecule type" value="Genomic_DNA"/>
</dbReference>
<dbReference type="InterPro" id="IPR002078">
    <property type="entry name" value="Sigma_54_int"/>
</dbReference>
<dbReference type="InterPro" id="IPR025944">
    <property type="entry name" value="Sigma_54_int_dom_CS"/>
</dbReference>
<dbReference type="Gene3D" id="3.40.50.300">
    <property type="entry name" value="P-loop containing nucleotide triphosphate hydrolases"/>
    <property type="match status" value="1"/>
</dbReference>
<dbReference type="PANTHER" id="PTHR32071">
    <property type="entry name" value="TRANSCRIPTIONAL REGULATORY PROTEIN"/>
    <property type="match status" value="1"/>
</dbReference>
<evidence type="ECO:0000259" key="5">
    <source>
        <dbReference type="PROSITE" id="PS50045"/>
    </source>
</evidence>
<keyword evidence="2" id="KW-0067">ATP-binding</keyword>
<accession>A0A4P9CEF9</accession>
<dbReference type="InterPro" id="IPR002197">
    <property type="entry name" value="HTH_Fis"/>
</dbReference>
<dbReference type="PROSITE" id="PS00675">
    <property type="entry name" value="SIGMA54_INTERACT_1"/>
    <property type="match status" value="1"/>
</dbReference>
<dbReference type="SUPFAM" id="SSF46689">
    <property type="entry name" value="Homeodomain-like"/>
    <property type="match status" value="1"/>
</dbReference>
<dbReference type="Pfam" id="PF00158">
    <property type="entry name" value="Sigma54_activat"/>
    <property type="match status" value="1"/>
</dbReference>
<protein>
    <submittedName>
        <fullName evidence="6">Sigma-54-dependent Fis family transcriptional regulator</fullName>
    </submittedName>
</protein>
<feature type="domain" description="Sigma-54 factor interaction" evidence="5">
    <location>
        <begin position="158"/>
        <end position="386"/>
    </location>
</feature>
<organism evidence="6 7">
    <name type="scientific">Eubacterium maltosivorans</name>
    <dbReference type="NCBI Taxonomy" id="2041044"/>
    <lineage>
        <taxon>Bacteria</taxon>
        <taxon>Bacillati</taxon>
        <taxon>Bacillota</taxon>
        <taxon>Clostridia</taxon>
        <taxon>Eubacteriales</taxon>
        <taxon>Eubacteriaceae</taxon>
        <taxon>Eubacterium</taxon>
    </lineage>
</organism>
<dbReference type="PRINTS" id="PR01590">
    <property type="entry name" value="HTHFIS"/>
</dbReference>
<reference evidence="6 7" key="1">
    <citation type="submission" date="2018-05" db="EMBL/GenBank/DDBJ databases">
        <title>Genome comparison of Eubacterium sp.</title>
        <authorList>
            <person name="Feng Y."/>
            <person name="Sanchez-Andrea I."/>
            <person name="Stams A.J.M."/>
            <person name="De Vos W.M."/>
        </authorList>
    </citation>
    <scope>NUCLEOTIDE SEQUENCE [LARGE SCALE GENOMIC DNA]</scope>
    <source>
        <strain evidence="6 7">YI</strain>
    </source>
</reference>
<keyword evidence="1" id="KW-0547">Nucleotide-binding</keyword>
<dbReference type="AlphaFoldDB" id="A0A4P9CEF9"/>
<dbReference type="Pfam" id="PF25601">
    <property type="entry name" value="AAA_lid_14"/>
    <property type="match status" value="1"/>
</dbReference>
<dbReference type="PROSITE" id="PS00688">
    <property type="entry name" value="SIGMA54_INTERACT_3"/>
    <property type="match status" value="1"/>
</dbReference>
<proteinExistence type="predicted"/>
<dbReference type="KEGG" id="emt:CPZ25_017935"/>
<dbReference type="InterPro" id="IPR027417">
    <property type="entry name" value="P-loop_NTPase"/>
</dbReference>
<dbReference type="CDD" id="cd00009">
    <property type="entry name" value="AAA"/>
    <property type="match status" value="1"/>
</dbReference>
<dbReference type="SUPFAM" id="SSF52540">
    <property type="entry name" value="P-loop containing nucleoside triphosphate hydrolases"/>
    <property type="match status" value="1"/>
</dbReference>
<keyword evidence="3" id="KW-0805">Transcription regulation</keyword>
<name>A0A4P9CEF9_EUBML</name>
<evidence type="ECO:0000313" key="6">
    <source>
        <dbReference type="EMBL" id="QCT73112.1"/>
    </source>
</evidence>
<dbReference type="PANTHER" id="PTHR32071:SF74">
    <property type="entry name" value="TRANSCRIPTIONAL ACTIVATOR ROCR"/>
    <property type="match status" value="1"/>
</dbReference>
<dbReference type="SMART" id="SM00382">
    <property type="entry name" value="AAA"/>
    <property type="match status" value="1"/>
</dbReference>
<dbReference type="Gene3D" id="3.30.450.20">
    <property type="entry name" value="PAS domain"/>
    <property type="match status" value="1"/>
</dbReference>
<dbReference type="FunFam" id="3.40.50.300:FF:000006">
    <property type="entry name" value="DNA-binding transcriptional regulator NtrC"/>
    <property type="match status" value="1"/>
</dbReference>
<dbReference type="GO" id="GO:0006355">
    <property type="term" value="P:regulation of DNA-templated transcription"/>
    <property type="evidence" value="ECO:0007669"/>
    <property type="project" value="InterPro"/>
</dbReference>
<keyword evidence="7" id="KW-1185">Reference proteome</keyword>